<dbReference type="AlphaFoldDB" id="A0AAV5ISH2"/>
<gene>
    <name evidence="1" type="ORF">SLEP1_g15200</name>
</gene>
<proteinExistence type="predicted"/>
<dbReference type="EMBL" id="BPVZ01000019">
    <property type="protein sequence ID" value="GKV02809.1"/>
    <property type="molecule type" value="Genomic_DNA"/>
</dbReference>
<evidence type="ECO:0000313" key="1">
    <source>
        <dbReference type="EMBL" id="GKV02809.1"/>
    </source>
</evidence>
<evidence type="ECO:0000313" key="2">
    <source>
        <dbReference type="Proteomes" id="UP001054252"/>
    </source>
</evidence>
<reference evidence="1 2" key="1">
    <citation type="journal article" date="2021" name="Commun. Biol.">
        <title>The genome of Shorea leprosula (Dipterocarpaceae) highlights the ecological relevance of drought in aseasonal tropical rainforests.</title>
        <authorList>
            <person name="Ng K.K.S."/>
            <person name="Kobayashi M.J."/>
            <person name="Fawcett J.A."/>
            <person name="Hatakeyama M."/>
            <person name="Paape T."/>
            <person name="Ng C.H."/>
            <person name="Ang C.C."/>
            <person name="Tnah L.H."/>
            <person name="Lee C.T."/>
            <person name="Nishiyama T."/>
            <person name="Sese J."/>
            <person name="O'Brien M.J."/>
            <person name="Copetti D."/>
            <person name="Mohd Noor M.I."/>
            <person name="Ong R.C."/>
            <person name="Putra M."/>
            <person name="Sireger I.Z."/>
            <person name="Indrioko S."/>
            <person name="Kosugi Y."/>
            <person name="Izuno A."/>
            <person name="Isagi Y."/>
            <person name="Lee S.L."/>
            <person name="Shimizu K.K."/>
        </authorList>
    </citation>
    <scope>NUCLEOTIDE SEQUENCE [LARGE SCALE GENOMIC DNA]</scope>
    <source>
        <strain evidence="1">214</strain>
    </source>
</reference>
<keyword evidence="2" id="KW-1185">Reference proteome</keyword>
<comment type="caution">
    <text evidence="1">The sequence shown here is derived from an EMBL/GenBank/DDBJ whole genome shotgun (WGS) entry which is preliminary data.</text>
</comment>
<name>A0AAV5ISH2_9ROSI</name>
<protein>
    <submittedName>
        <fullName evidence="1">Uncharacterized protein</fullName>
    </submittedName>
</protein>
<organism evidence="1 2">
    <name type="scientific">Rubroshorea leprosula</name>
    <dbReference type="NCBI Taxonomy" id="152421"/>
    <lineage>
        <taxon>Eukaryota</taxon>
        <taxon>Viridiplantae</taxon>
        <taxon>Streptophyta</taxon>
        <taxon>Embryophyta</taxon>
        <taxon>Tracheophyta</taxon>
        <taxon>Spermatophyta</taxon>
        <taxon>Magnoliopsida</taxon>
        <taxon>eudicotyledons</taxon>
        <taxon>Gunneridae</taxon>
        <taxon>Pentapetalae</taxon>
        <taxon>rosids</taxon>
        <taxon>malvids</taxon>
        <taxon>Malvales</taxon>
        <taxon>Dipterocarpaceae</taxon>
        <taxon>Rubroshorea</taxon>
    </lineage>
</organism>
<accession>A0AAV5ISH2</accession>
<dbReference type="Proteomes" id="UP001054252">
    <property type="component" value="Unassembled WGS sequence"/>
</dbReference>
<sequence>MILGSKGAVTYYKSSKQKPECRLGSVGVNPDFEANCFE</sequence>